<keyword evidence="2" id="KW-1003">Cell membrane</keyword>
<feature type="region of interest" description="Disordered" evidence="8">
    <location>
        <begin position="31"/>
        <end position="61"/>
    </location>
</feature>
<evidence type="ECO:0000256" key="9">
    <source>
        <dbReference type="SAM" id="Phobius"/>
    </source>
</evidence>
<feature type="transmembrane region" description="Helical" evidence="9">
    <location>
        <begin position="109"/>
        <end position="128"/>
    </location>
</feature>
<evidence type="ECO:0000256" key="3">
    <source>
        <dbReference type="ARBA" id="ARBA00022692"/>
    </source>
</evidence>
<evidence type="ECO:0000313" key="10">
    <source>
        <dbReference type="EMBL" id="GAA5180738.1"/>
    </source>
</evidence>
<accession>A0ABP9RN41</accession>
<feature type="transmembrane region" description="Helical" evidence="9">
    <location>
        <begin position="298"/>
        <end position="322"/>
    </location>
</feature>
<keyword evidence="5" id="KW-0573">Peptidoglycan synthesis</keyword>
<feature type="transmembrane region" description="Helical" evidence="9">
    <location>
        <begin position="252"/>
        <end position="277"/>
    </location>
</feature>
<feature type="transmembrane region" description="Helical" evidence="9">
    <location>
        <begin position="222"/>
        <end position="240"/>
    </location>
</feature>
<feature type="transmembrane region" description="Helical" evidence="9">
    <location>
        <begin position="74"/>
        <end position="97"/>
    </location>
</feature>
<dbReference type="NCBIfam" id="TIGR01695">
    <property type="entry name" value="murJ_mviN"/>
    <property type="match status" value="1"/>
</dbReference>
<dbReference type="Pfam" id="PF03023">
    <property type="entry name" value="MurJ"/>
    <property type="match status" value="1"/>
</dbReference>
<keyword evidence="7 9" id="KW-0472">Membrane</keyword>
<dbReference type="InterPro" id="IPR051050">
    <property type="entry name" value="Lipid_II_flippase_MurJ/MviN"/>
</dbReference>
<dbReference type="PANTHER" id="PTHR47019">
    <property type="entry name" value="LIPID II FLIPPASE MURJ"/>
    <property type="match status" value="1"/>
</dbReference>
<evidence type="ECO:0000256" key="5">
    <source>
        <dbReference type="ARBA" id="ARBA00022984"/>
    </source>
</evidence>
<feature type="transmembrane region" description="Helical" evidence="9">
    <location>
        <begin position="191"/>
        <end position="210"/>
    </location>
</feature>
<evidence type="ECO:0000256" key="8">
    <source>
        <dbReference type="SAM" id="MobiDB-lite"/>
    </source>
</evidence>
<dbReference type="PRINTS" id="PR01806">
    <property type="entry name" value="VIRFACTRMVIN"/>
</dbReference>
<feature type="transmembrane region" description="Helical" evidence="9">
    <location>
        <begin position="345"/>
        <end position="365"/>
    </location>
</feature>
<dbReference type="RefSeq" id="WP_345627135.1">
    <property type="nucleotide sequence ID" value="NZ_BAABJQ010000003.1"/>
</dbReference>
<gene>
    <name evidence="10" type="primary">murJ</name>
    <name evidence="10" type="ORF">GCM10023322_13720</name>
</gene>
<feature type="transmembrane region" description="Helical" evidence="9">
    <location>
        <begin position="429"/>
        <end position="453"/>
    </location>
</feature>
<dbReference type="CDD" id="cd13123">
    <property type="entry name" value="MATE_MurJ_like"/>
    <property type="match status" value="1"/>
</dbReference>
<evidence type="ECO:0000256" key="1">
    <source>
        <dbReference type="ARBA" id="ARBA00004651"/>
    </source>
</evidence>
<organism evidence="10 11">
    <name type="scientific">Rugosimonospora acidiphila</name>
    <dbReference type="NCBI Taxonomy" id="556531"/>
    <lineage>
        <taxon>Bacteria</taxon>
        <taxon>Bacillati</taxon>
        <taxon>Actinomycetota</taxon>
        <taxon>Actinomycetes</taxon>
        <taxon>Micromonosporales</taxon>
        <taxon>Micromonosporaceae</taxon>
        <taxon>Rugosimonospora</taxon>
    </lineage>
</organism>
<evidence type="ECO:0000256" key="4">
    <source>
        <dbReference type="ARBA" id="ARBA00022960"/>
    </source>
</evidence>
<proteinExistence type="predicted"/>
<protein>
    <submittedName>
        <fullName evidence="10">Murein biosynthesis integral membrane protein MurJ</fullName>
    </submittedName>
</protein>
<feature type="transmembrane region" description="Helical" evidence="9">
    <location>
        <begin position="492"/>
        <end position="510"/>
    </location>
</feature>
<comment type="subcellular location">
    <subcellularLocation>
        <location evidence="1">Cell membrane</location>
        <topology evidence="1">Multi-pass membrane protein</topology>
    </subcellularLocation>
</comment>
<comment type="caution">
    <text evidence="10">The sequence shown here is derived from an EMBL/GenBank/DDBJ whole genome shotgun (WGS) entry which is preliminary data.</text>
</comment>
<evidence type="ECO:0000256" key="6">
    <source>
        <dbReference type="ARBA" id="ARBA00022989"/>
    </source>
</evidence>
<dbReference type="Proteomes" id="UP001501570">
    <property type="component" value="Unassembled WGS sequence"/>
</dbReference>
<evidence type="ECO:0000313" key="11">
    <source>
        <dbReference type="Proteomes" id="UP001501570"/>
    </source>
</evidence>
<feature type="transmembrane region" description="Helical" evidence="9">
    <location>
        <begin position="465"/>
        <end position="486"/>
    </location>
</feature>
<reference evidence="11" key="1">
    <citation type="journal article" date="2019" name="Int. J. Syst. Evol. Microbiol.">
        <title>The Global Catalogue of Microorganisms (GCM) 10K type strain sequencing project: providing services to taxonomists for standard genome sequencing and annotation.</title>
        <authorList>
            <consortium name="The Broad Institute Genomics Platform"/>
            <consortium name="The Broad Institute Genome Sequencing Center for Infectious Disease"/>
            <person name="Wu L."/>
            <person name="Ma J."/>
        </authorList>
    </citation>
    <scope>NUCLEOTIDE SEQUENCE [LARGE SCALE GENOMIC DNA]</scope>
    <source>
        <strain evidence="11">JCM 18304</strain>
    </source>
</reference>
<keyword evidence="11" id="KW-1185">Reference proteome</keyword>
<dbReference type="EMBL" id="BAABJQ010000003">
    <property type="protein sequence ID" value="GAA5180738.1"/>
    <property type="molecule type" value="Genomic_DNA"/>
</dbReference>
<name>A0ABP9RN41_9ACTN</name>
<feature type="transmembrane region" description="Helical" evidence="9">
    <location>
        <begin position="530"/>
        <end position="547"/>
    </location>
</feature>
<feature type="transmembrane region" description="Helical" evidence="9">
    <location>
        <begin position="559"/>
        <end position="580"/>
    </location>
</feature>
<feature type="transmembrane region" description="Helical" evidence="9">
    <location>
        <begin position="386"/>
        <end position="409"/>
    </location>
</feature>
<dbReference type="InterPro" id="IPR004268">
    <property type="entry name" value="MurJ"/>
</dbReference>
<evidence type="ECO:0000256" key="2">
    <source>
        <dbReference type="ARBA" id="ARBA00022475"/>
    </source>
</evidence>
<dbReference type="PANTHER" id="PTHR47019:SF1">
    <property type="entry name" value="LIPID II FLIPPASE MURJ"/>
    <property type="match status" value="1"/>
</dbReference>
<keyword evidence="6 9" id="KW-1133">Transmembrane helix</keyword>
<keyword evidence="4" id="KW-0133">Cell shape</keyword>
<sequence length="598" mass="63699">MSWPAGTPRYDPDATVLLPVVPADATVVLPVYQPDGSAPPGGMGQQTVPDRGPEPDEGGRSVARNSAIMAAGSILSRLTGLVRTAVFAAALGAFAVSNSYNLANTVPNQIYELLLGGVLDSSFVPLLVRARRRDTDRGEAYAQRLLTLSIVFLGIATVLAVAAAPLISLMFSNDKTTPAALHLTTVFSYLLLPRIFFFGAAAMMAAVLNTRDHFAAPMFAPILNNIVVIATGVLFILLPTKGHPPTPGNISTAQILVLGIGTTLGMLVQTIGLLPALRKVGFRWKLRWDWGKLHLRELGRISSWMLVYVVASQVALVIVLWISNRAGSQKVDGQFAPGPAIFNNAYLIFMMANGIVAVSITVALLPRMSVAAAERRWSDLVRNLSLGTRLSSVILIPISVALIVLGRQLAVTLFGWHDYSGKPAIQTGWVIAGAGLCLVPFAISQLQLFAFYAMPDTKTPALLNFPVAGVRIAVDLILLVTLPVVWVDAGLMVGNAISFVLCAVAGYWLLRRRVGSLRLREDGATLGKLVVAGVIAALPTLLVALILEHYLGLGKVGSLVGLLAGGLVLIVVYIAAALALRVREINEVWGMVRSRLGR</sequence>
<feature type="transmembrane region" description="Helical" evidence="9">
    <location>
        <begin position="148"/>
        <end position="171"/>
    </location>
</feature>
<evidence type="ECO:0000256" key="7">
    <source>
        <dbReference type="ARBA" id="ARBA00023136"/>
    </source>
</evidence>
<keyword evidence="3 9" id="KW-0812">Transmembrane</keyword>